<protein>
    <submittedName>
        <fullName evidence="4">DUF1707 domain-containing protein</fullName>
    </submittedName>
</protein>
<dbReference type="PANTHER" id="PTHR40763">
    <property type="entry name" value="MEMBRANE PROTEIN-RELATED"/>
    <property type="match status" value="1"/>
</dbReference>
<feature type="compositionally biased region" description="Basic and acidic residues" evidence="1">
    <location>
        <begin position="14"/>
        <end position="23"/>
    </location>
</feature>
<comment type="caution">
    <text evidence="4">The sequence shown here is derived from an EMBL/GenBank/DDBJ whole genome shotgun (WGS) entry which is preliminary data.</text>
</comment>
<dbReference type="InterPro" id="IPR012551">
    <property type="entry name" value="DUF1707_SHOCT-like"/>
</dbReference>
<feature type="compositionally biased region" description="Pro residues" evidence="1">
    <location>
        <begin position="72"/>
        <end position="93"/>
    </location>
</feature>
<keyword evidence="5" id="KW-1185">Reference proteome</keyword>
<evidence type="ECO:0000256" key="2">
    <source>
        <dbReference type="SAM" id="Phobius"/>
    </source>
</evidence>
<dbReference type="PANTHER" id="PTHR40763:SF4">
    <property type="entry name" value="DUF1707 DOMAIN-CONTAINING PROTEIN"/>
    <property type="match status" value="1"/>
</dbReference>
<dbReference type="EMBL" id="JBHUCP010000003">
    <property type="protein sequence ID" value="MFD1528819.1"/>
    <property type="molecule type" value="Genomic_DNA"/>
</dbReference>
<keyword evidence="2" id="KW-0812">Transmembrane</keyword>
<sequence>MAGEETAGSGRSHVRPEDMRAGDADREVMLERLRAAHAEGRLDADEFEERVTATLAARTYGELAALAADLPGDPPSPRPLAPPAGPARPPAPRADPDVDLRRGAVAWGWVSAVAIALWVVASLTTGVFVFPWWIFVAAPWGLGLLWAVRQQRRD</sequence>
<evidence type="ECO:0000313" key="5">
    <source>
        <dbReference type="Proteomes" id="UP001597145"/>
    </source>
</evidence>
<feature type="transmembrane region" description="Helical" evidence="2">
    <location>
        <begin position="104"/>
        <end position="124"/>
    </location>
</feature>
<proteinExistence type="predicted"/>
<feature type="domain" description="DUF1707" evidence="3">
    <location>
        <begin position="19"/>
        <end position="71"/>
    </location>
</feature>
<name>A0ABW4FDU6_9PSEU</name>
<evidence type="ECO:0000313" key="4">
    <source>
        <dbReference type="EMBL" id="MFD1528819.1"/>
    </source>
</evidence>
<feature type="transmembrane region" description="Helical" evidence="2">
    <location>
        <begin position="130"/>
        <end position="148"/>
    </location>
</feature>
<dbReference type="RefSeq" id="WP_343984944.1">
    <property type="nucleotide sequence ID" value="NZ_BAAAJG010000025.1"/>
</dbReference>
<organism evidence="4 5">
    <name type="scientific">Pseudonocardia aurantiaca</name>
    <dbReference type="NCBI Taxonomy" id="75290"/>
    <lineage>
        <taxon>Bacteria</taxon>
        <taxon>Bacillati</taxon>
        <taxon>Actinomycetota</taxon>
        <taxon>Actinomycetes</taxon>
        <taxon>Pseudonocardiales</taxon>
        <taxon>Pseudonocardiaceae</taxon>
        <taxon>Pseudonocardia</taxon>
    </lineage>
</organism>
<accession>A0ABW4FDU6</accession>
<gene>
    <name evidence="4" type="ORF">ACFSCY_05130</name>
</gene>
<evidence type="ECO:0000259" key="3">
    <source>
        <dbReference type="Pfam" id="PF08044"/>
    </source>
</evidence>
<reference evidence="5" key="1">
    <citation type="journal article" date="2019" name="Int. J. Syst. Evol. Microbiol.">
        <title>The Global Catalogue of Microorganisms (GCM) 10K type strain sequencing project: providing services to taxonomists for standard genome sequencing and annotation.</title>
        <authorList>
            <consortium name="The Broad Institute Genomics Platform"/>
            <consortium name="The Broad Institute Genome Sequencing Center for Infectious Disease"/>
            <person name="Wu L."/>
            <person name="Ma J."/>
        </authorList>
    </citation>
    <scope>NUCLEOTIDE SEQUENCE [LARGE SCALE GENOMIC DNA]</scope>
    <source>
        <strain evidence="5">JCM 12165</strain>
    </source>
</reference>
<keyword evidence="2" id="KW-0472">Membrane</keyword>
<evidence type="ECO:0000256" key="1">
    <source>
        <dbReference type="SAM" id="MobiDB-lite"/>
    </source>
</evidence>
<keyword evidence="2" id="KW-1133">Transmembrane helix</keyword>
<feature type="region of interest" description="Disordered" evidence="1">
    <location>
        <begin position="66"/>
        <end position="97"/>
    </location>
</feature>
<dbReference type="Proteomes" id="UP001597145">
    <property type="component" value="Unassembled WGS sequence"/>
</dbReference>
<dbReference type="Pfam" id="PF08044">
    <property type="entry name" value="DUF1707"/>
    <property type="match status" value="1"/>
</dbReference>
<feature type="region of interest" description="Disordered" evidence="1">
    <location>
        <begin position="1"/>
        <end position="23"/>
    </location>
</feature>